<reference evidence="1 2" key="1">
    <citation type="submission" date="2014-12" db="EMBL/GenBank/DDBJ databases">
        <title>Draft genome sequences of 29 type strains of Enterococci.</title>
        <authorList>
            <person name="Zhong Z."/>
            <person name="Sun Z."/>
            <person name="Liu W."/>
            <person name="Zhang W."/>
            <person name="Zhang H."/>
        </authorList>
    </citation>
    <scope>NUCLEOTIDE SEQUENCE [LARGE SCALE GENOMIC DNA]</scope>
    <source>
        <strain evidence="1 2">DSM 22801</strain>
    </source>
</reference>
<protein>
    <submittedName>
        <fullName evidence="1">Uncharacterized protein</fullName>
    </submittedName>
</protein>
<accession>A0AA91GHH0</accession>
<dbReference type="Proteomes" id="UP000183039">
    <property type="component" value="Unassembled WGS sequence"/>
</dbReference>
<dbReference type="AlphaFoldDB" id="A0AA91GHH0"/>
<dbReference type="EMBL" id="JXLC01000011">
    <property type="protein sequence ID" value="OJG91719.1"/>
    <property type="molecule type" value="Genomic_DNA"/>
</dbReference>
<organism evidence="1 2">
    <name type="scientific">Enterococcus silesiacus</name>
    <dbReference type="NCBI Taxonomy" id="332949"/>
    <lineage>
        <taxon>Bacteria</taxon>
        <taxon>Bacillati</taxon>
        <taxon>Bacillota</taxon>
        <taxon>Bacilli</taxon>
        <taxon>Lactobacillales</taxon>
        <taxon>Enterococcaceae</taxon>
        <taxon>Enterococcus</taxon>
    </lineage>
</organism>
<gene>
    <name evidence="1" type="ORF">RV15_GL000386</name>
</gene>
<sequence>MHMIVLDIYGKIDKTLISKKLKLYIANLPDDWREGIRDDIFEEIRKINFSRKEQLLKYGEPLTSEFDYELAKRTVQINVKDFDSYKLETLEDCIECLLDNMIFIEFDYEYDDMPFFDWTTNCFDGRLCEEDYSEKIITLFNFLNHERHVHTHFNIVYSSNEDYFSIIPRITTVLSMRVESQFENFRTKEEAINDLIKCGQCIDKFLQIENDFLKLDFIIESLNKSDDYKHYHFLKTFTLLEMLLIKKNQKTNEIDKFINPIIKKIYDDNSKDATFLLRQMRNKIGHGDFSGFNQKAEIFAQKYMSNYQFDYTEYSRSNWILLHTCCLLDDILREVLIQKLNIDEFFPAAY</sequence>
<evidence type="ECO:0000313" key="2">
    <source>
        <dbReference type="Proteomes" id="UP000183039"/>
    </source>
</evidence>
<proteinExistence type="predicted"/>
<name>A0AA91GHH0_9ENTE</name>
<evidence type="ECO:0000313" key="1">
    <source>
        <dbReference type="EMBL" id="OJG91719.1"/>
    </source>
</evidence>
<comment type="caution">
    <text evidence="1">The sequence shown here is derived from an EMBL/GenBank/DDBJ whole genome shotgun (WGS) entry which is preliminary data.</text>
</comment>